<evidence type="ECO:0000313" key="9">
    <source>
        <dbReference type="EMBL" id="QDU59777.1"/>
    </source>
</evidence>
<reference evidence="9 10" key="1">
    <citation type="submission" date="2019-02" db="EMBL/GenBank/DDBJ databases">
        <title>Deep-cultivation of Planctomycetes and their phenomic and genomic characterization uncovers novel biology.</title>
        <authorList>
            <person name="Wiegand S."/>
            <person name="Jogler M."/>
            <person name="Boedeker C."/>
            <person name="Pinto D."/>
            <person name="Vollmers J."/>
            <person name="Rivas-Marin E."/>
            <person name="Kohn T."/>
            <person name="Peeters S.H."/>
            <person name="Heuer A."/>
            <person name="Rast P."/>
            <person name="Oberbeckmann S."/>
            <person name="Bunk B."/>
            <person name="Jeske O."/>
            <person name="Meyerdierks A."/>
            <person name="Storesund J.E."/>
            <person name="Kallscheuer N."/>
            <person name="Luecker S."/>
            <person name="Lage O.M."/>
            <person name="Pohl T."/>
            <person name="Merkel B.J."/>
            <person name="Hornburger P."/>
            <person name="Mueller R.-W."/>
            <person name="Bruemmer F."/>
            <person name="Labrenz M."/>
            <person name="Spormann A.M."/>
            <person name="Op den Camp H."/>
            <person name="Overmann J."/>
            <person name="Amann R."/>
            <person name="Jetten M.S.M."/>
            <person name="Mascher T."/>
            <person name="Medema M.H."/>
            <person name="Devos D.P."/>
            <person name="Kaster A.-K."/>
            <person name="Ovreas L."/>
            <person name="Rohde M."/>
            <person name="Galperin M.Y."/>
            <person name="Jogler C."/>
        </authorList>
    </citation>
    <scope>NUCLEOTIDE SEQUENCE [LARGE SCALE GENOMIC DNA]</scope>
    <source>
        <strain evidence="9 10">Pan216</strain>
    </source>
</reference>
<dbReference type="InterPro" id="IPR056739">
    <property type="entry name" value="NfeD_membrane"/>
</dbReference>
<dbReference type="RefSeq" id="WP_145254593.1">
    <property type="nucleotide sequence ID" value="NZ_CP036279.1"/>
</dbReference>
<evidence type="ECO:0000259" key="8">
    <source>
        <dbReference type="Pfam" id="PF25145"/>
    </source>
</evidence>
<keyword evidence="3 5" id="KW-1133">Transmembrane helix</keyword>
<dbReference type="PANTHER" id="PTHR33507">
    <property type="entry name" value="INNER MEMBRANE PROTEIN YBBJ"/>
    <property type="match status" value="1"/>
</dbReference>
<evidence type="ECO:0000259" key="7">
    <source>
        <dbReference type="Pfam" id="PF24961"/>
    </source>
</evidence>
<keyword evidence="4 5" id="KW-0472">Membrane</keyword>
<feature type="transmembrane region" description="Helical" evidence="5">
    <location>
        <begin position="518"/>
        <end position="535"/>
    </location>
</feature>
<dbReference type="OrthoDB" id="284354at2"/>
<feature type="transmembrane region" description="Helical" evidence="5">
    <location>
        <begin position="571"/>
        <end position="590"/>
    </location>
</feature>
<name>A0A518AYH3_9BACT</name>
<sequence length="724" mass="77450">MPRDVVRTLVAGSGLLSLVLFAGISLGQEAPNANPPADANKGPKGRMITIRGSIDSGLKNRVINATRTAVREGAEIIVFDIQAGKSDFGASLDLANAISELGGKVRRTVAFVSKPVTGHGALVALACDEIVMAPDAKLGDVFGDLPVDARPIEEKAYADFGRLKGHGTWIPLGMVNKDIRLVEVKTPQGKRFMPSDKLDEFKKGVQVLDSTVIKEAGQRLLLDADQARSYGLARGTAGSRKEVATMYGLPESTAAEDILYVEAVRPILVKLEGAFTGRLHQYLLRRLKQASSEGSDLLFVQIDSTSGEVAAADGIAHALKSWPGRTVAWVPKQAIGVATYTIFGCDELIIAPDAEIGGFEISKASKEEYQALADSAVDMSKGGKYPEAFVRGFVDPNVSVFEVRNKANPNLISYKTAGELENPVVANEWDKARRGPLKEAGISLTMNGKTALSVDVAAGEASTRDELKSLFDISGTIPTLQPGWVDALVDGLTSVGGTVLLLFIGLTCLYIEFQMPGFGIGGLVATICFVLFFWSRFLSNQAGSLEVTMFLLGLILIAVELFVIPGFGITGFAGILLLFGSLLLASQSFIAPSNDEESWEMLTNLSIILGVIFLFAGAAVASARYLPAFPYLRHMVLAPPEQVEENDAEASYYGEEESGAASQYDHLLNQTGVAMSTLRPAGRMELDNEYFDVVAQGEFVDAGTPVKVVEVYQNRIVVRPSNGA</sequence>
<dbReference type="KEGG" id="knv:Pan216_06090"/>
<evidence type="ECO:0000256" key="2">
    <source>
        <dbReference type="ARBA" id="ARBA00022692"/>
    </source>
</evidence>
<feature type="transmembrane region" description="Helical" evidence="5">
    <location>
        <begin position="491"/>
        <end position="511"/>
    </location>
</feature>
<dbReference type="Gene3D" id="2.40.50.140">
    <property type="entry name" value="Nucleic acid-binding proteins"/>
    <property type="match status" value="1"/>
</dbReference>
<evidence type="ECO:0000256" key="3">
    <source>
        <dbReference type="ARBA" id="ARBA00022989"/>
    </source>
</evidence>
<feature type="transmembrane region" description="Helical" evidence="5">
    <location>
        <begin position="547"/>
        <end position="564"/>
    </location>
</feature>
<dbReference type="GO" id="GO:0005886">
    <property type="term" value="C:plasma membrane"/>
    <property type="evidence" value="ECO:0007669"/>
    <property type="project" value="TreeGrafter"/>
</dbReference>
<dbReference type="InterPro" id="IPR052165">
    <property type="entry name" value="Membrane_assoc_protease"/>
</dbReference>
<dbReference type="Pfam" id="PF01957">
    <property type="entry name" value="NfeD"/>
    <property type="match status" value="1"/>
</dbReference>
<gene>
    <name evidence="9" type="ORF">Pan216_06090</name>
</gene>
<comment type="subcellular location">
    <subcellularLocation>
        <location evidence="1">Membrane</location>
        <topology evidence="1">Multi-pass membrane protein</topology>
    </subcellularLocation>
</comment>
<evidence type="ECO:0000256" key="4">
    <source>
        <dbReference type="ARBA" id="ARBA00023136"/>
    </source>
</evidence>
<dbReference type="Pfam" id="PF25145">
    <property type="entry name" value="NfeD1b_N"/>
    <property type="match status" value="1"/>
</dbReference>
<evidence type="ECO:0000313" key="10">
    <source>
        <dbReference type="Proteomes" id="UP000317093"/>
    </source>
</evidence>
<keyword evidence="10" id="KW-1185">Reference proteome</keyword>
<dbReference type="Proteomes" id="UP000317093">
    <property type="component" value="Chromosome"/>
</dbReference>
<dbReference type="PANTHER" id="PTHR33507:SF3">
    <property type="entry name" value="INNER MEMBRANE PROTEIN YBBJ"/>
    <property type="match status" value="1"/>
</dbReference>
<evidence type="ECO:0000259" key="6">
    <source>
        <dbReference type="Pfam" id="PF01957"/>
    </source>
</evidence>
<accession>A0A518AYH3</accession>
<dbReference type="InterPro" id="IPR029045">
    <property type="entry name" value="ClpP/crotonase-like_dom_sf"/>
</dbReference>
<evidence type="ECO:0000256" key="5">
    <source>
        <dbReference type="SAM" id="Phobius"/>
    </source>
</evidence>
<dbReference type="InterPro" id="IPR012340">
    <property type="entry name" value="NA-bd_OB-fold"/>
</dbReference>
<dbReference type="InterPro" id="IPR002810">
    <property type="entry name" value="NfeD-like_C"/>
</dbReference>
<protein>
    <submittedName>
        <fullName evidence="9">Uncharacterized protein</fullName>
    </submittedName>
</protein>
<dbReference type="Pfam" id="PF24961">
    <property type="entry name" value="NfeD_membrane"/>
    <property type="match status" value="1"/>
</dbReference>
<dbReference type="EMBL" id="CP036279">
    <property type="protein sequence ID" value="QDU59777.1"/>
    <property type="molecule type" value="Genomic_DNA"/>
</dbReference>
<dbReference type="Gene3D" id="3.90.226.10">
    <property type="entry name" value="2-enoyl-CoA Hydratase, Chain A, domain 1"/>
    <property type="match status" value="2"/>
</dbReference>
<dbReference type="InterPro" id="IPR056738">
    <property type="entry name" value="NfeD1b_N"/>
</dbReference>
<feature type="transmembrane region" description="Helical" evidence="5">
    <location>
        <begin position="602"/>
        <end position="626"/>
    </location>
</feature>
<feature type="domain" description="NfeD integral membrane" evidence="7">
    <location>
        <begin position="499"/>
        <end position="617"/>
    </location>
</feature>
<dbReference type="SUPFAM" id="SSF52096">
    <property type="entry name" value="ClpP/crotonase"/>
    <property type="match status" value="2"/>
</dbReference>
<proteinExistence type="predicted"/>
<organism evidence="9 10">
    <name type="scientific">Kolteria novifilia</name>
    <dbReference type="NCBI Taxonomy" id="2527975"/>
    <lineage>
        <taxon>Bacteria</taxon>
        <taxon>Pseudomonadati</taxon>
        <taxon>Planctomycetota</taxon>
        <taxon>Planctomycetia</taxon>
        <taxon>Kolteriales</taxon>
        <taxon>Kolteriaceae</taxon>
        <taxon>Kolteria</taxon>
    </lineage>
</organism>
<feature type="domain" description="NfeD1b N-terminal" evidence="8">
    <location>
        <begin position="47"/>
        <end position="140"/>
    </location>
</feature>
<evidence type="ECO:0000256" key="1">
    <source>
        <dbReference type="ARBA" id="ARBA00004141"/>
    </source>
</evidence>
<keyword evidence="2 5" id="KW-0812">Transmembrane</keyword>
<dbReference type="AlphaFoldDB" id="A0A518AYH3"/>
<feature type="domain" description="NfeD-like C-terminal" evidence="6">
    <location>
        <begin position="665"/>
        <end position="720"/>
    </location>
</feature>